<gene>
    <name evidence="13" type="ORF">ACFO60_31265</name>
</gene>
<dbReference type="SMART" id="SM00388">
    <property type="entry name" value="HisKA"/>
    <property type="match status" value="1"/>
</dbReference>
<dbReference type="InterPro" id="IPR050428">
    <property type="entry name" value="TCS_sensor_his_kinase"/>
</dbReference>
<feature type="region of interest" description="Disordered" evidence="11">
    <location>
        <begin position="1"/>
        <end position="35"/>
    </location>
</feature>
<evidence type="ECO:0000313" key="14">
    <source>
        <dbReference type="Proteomes" id="UP001596004"/>
    </source>
</evidence>
<evidence type="ECO:0000256" key="8">
    <source>
        <dbReference type="ARBA" id="ARBA00022989"/>
    </source>
</evidence>
<keyword evidence="4" id="KW-0597">Phosphoprotein</keyword>
<comment type="subcellular location">
    <subcellularLocation>
        <location evidence="2">Cell membrane</location>
    </subcellularLocation>
</comment>
<dbReference type="EC" id="2.7.13.3" evidence="3"/>
<keyword evidence="5" id="KW-0808">Transferase</keyword>
<keyword evidence="9" id="KW-0902">Two-component regulatory system</keyword>
<evidence type="ECO:0000256" key="2">
    <source>
        <dbReference type="ARBA" id="ARBA00004236"/>
    </source>
</evidence>
<dbReference type="GO" id="GO:0016301">
    <property type="term" value="F:kinase activity"/>
    <property type="evidence" value="ECO:0007669"/>
    <property type="project" value="UniProtKB-KW"/>
</dbReference>
<dbReference type="SUPFAM" id="SSF55874">
    <property type="entry name" value="ATPase domain of HSP90 chaperone/DNA topoisomerase II/histidine kinase"/>
    <property type="match status" value="1"/>
</dbReference>
<evidence type="ECO:0000256" key="4">
    <source>
        <dbReference type="ARBA" id="ARBA00022553"/>
    </source>
</evidence>
<dbReference type="PROSITE" id="PS50109">
    <property type="entry name" value="HIS_KIN"/>
    <property type="match status" value="1"/>
</dbReference>
<dbReference type="Proteomes" id="UP001596004">
    <property type="component" value="Unassembled WGS sequence"/>
</dbReference>
<evidence type="ECO:0000256" key="5">
    <source>
        <dbReference type="ARBA" id="ARBA00022679"/>
    </source>
</evidence>
<dbReference type="Gene3D" id="3.30.565.10">
    <property type="entry name" value="Histidine kinase-like ATPase, C-terminal domain"/>
    <property type="match status" value="1"/>
</dbReference>
<keyword evidence="7 13" id="KW-0418">Kinase</keyword>
<feature type="domain" description="Histidine kinase" evidence="12">
    <location>
        <begin position="49"/>
        <end position="256"/>
    </location>
</feature>
<dbReference type="PANTHER" id="PTHR45436">
    <property type="entry name" value="SENSOR HISTIDINE KINASE YKOH"/>
    <property type="match status" value="1"/>
</dbReference>
<comment type="catalytic activity">
    <reaction evidence="1">
        <text>ATP + protein L-histidine = ADP + protein N-phospho-L-histidine.</text>
        <dbReference type="EC" id="2.7.13.3"/>
    </reaction>
</comment>
<keyword evidence="6" id="KW-0812">Transmembrane</keyword>
<keyword evidence="10" id="KW-0472">Membrane</keyword>
<accession>A0ABV9CR33</accession>
<proteinExistence type="predicted"/>
<organism evidence="13 14">
    <name type="scientific">Sphaerisporangium dianthi</name>
    <dbReference type="NCBI Taxonomy" id="1436120"/>
    <lineage>
        <taxon>Bacteria</taxon>
        <taxon>Bacillati</taxon>
        <taxon>Actinomycetota</taxon>
        <taxon>Actinomycetes</taxon>
        <taxon>Streptosporangiales</taxon>
        <taxon>Streptosporangiaceae</taxon>
        <taxon>Sphaerisporangium</taxon>
    </lineage>
</organism>
<evidence type="ECO:0000256" key="11">
    <source>
        <dbReference type="SAM" id="MobiDB-lite"/>
    </source>
</evidence>
<dbReference type="CDD" id="cd00082">
    <property type="entry name" value="HisKA"/>
    <property type="match status" value="1"/>
</dbReference>
<evidence type="ECO:0000256" key="9">
    <source>
        <dbReference type="ARBA" id="ARBA00023012"/>
    </source>
</evidence>
<evidence type="ECO:0000256" key="10">
    <source>
        <dbReference type="ARBA" id="ARBA00023136"/>
    </source>
</evidence>
<reference evidence="14" key="1">
    <citation type="journal article" date="2019" name="Int. J. Syst. Evol. Microbiol.">
        <title>The Global Catalogue of Microorganisms (GCM) 10K type strain sequencing project: providing services to taxonomists for standard genome sequencing and annotation.</title>
        <authorList>
            <consortium name="The Broad Institute Genomics Platform"/>
            <consortium name="The Broad Institute Genome Sequencing Center for Infectious Disease"/>
            <person name="Wu L."/>
            <person name="Ma J."/>
        </authorList>
    </citation>
    <scope>NUCLEOTIDE SEQUENCE [LARGE SCALE GENOMIC DNA]</scope>
    <source>
        <strain evidence="14">CGMCC 4.7132</strain>
    </source>
</reference>
<dbReference type="SMART" id="SM00387">
    <property type="entry name" value="HATPase_c"/>
    <property type="match status" value="1"/>
</dbReference>
<dbReference type="InterPro" id="IPR003594">
    <property type="entry name" value="HATPase_dom"/>
</dbReference>
<dbReference type="SUPFAM" id="SSF47384">
    <property type="entry name" value="Homodimeric domain of signal transducing histidine kinase"/>
    <property type="match status" value="1"/>
</dbReference>
<dbReference type="Gene3D" id="1.10.287.130">
    <property type="match status" value="1"/>
</dbReference>
<keyword evidence="8" id="KW-1133">Transmembrane helix</keyword>
<feature type="compositionally biased region" description="Basic and acidic residues" evidence="11">
    <location>
        <begin position="7"/>
        <end position="22"/>
    </location>
</feature>
<dbReference type="InterPro" id="IPR003661">
    <property type="entry name" value="HisK_dim/P_dom"/>
</dbReference>
<dbReference type="Pfam" id="PF02518">
    <property type="entry name" value="HATPase_c"/>
    <property type="match status" value="1"/>
</dbReference>
<dbReference type="RefSeq" id="WP_380847477.1">
    <property type="nucleotide sequence ID" value="NZ_JBHSFP010000029.1"/>
</dbReference>
<sequence length="278" mass="30571">MTARPTRLYDREASRPSDDGRTRSAIRTPSDKMRELKRELQKKRRFASDASHELRTAVAGLRVQLEEASLHPDETDVGDLLARALREIDRLNAIITDLRLLAEMEAGPPIKPQPVDLAGLVRDEIAHRTDRIAVLVRLEPTVTVQAIPIRIGRLLTNLLDNAQRHGRHLVEIRVRRDGDHAELTVTDDGDGVAESERERIFQRFTRLKAARHLDHAGTGLGLAIARDIAQAHAGSLHAGESDTGGARFVLRLPLADPAATAATAGRSAGRNPQEVTDS</sequence>
<evidence type="ECO:0000259" key="12">
    <source>
        <dbReference type="PROSITE" id="PS50109"/>
    </source>
</evidence>
<dbReference type="InterPro" id="IPR036890">
    <property type="entry name" value="HATPase_C_sf"/>
</dbReference>
<dbReference type="PANTHER" id="PTHR45436:SF5">
    <property type="entry name" value="SENSOR HISTIDINE KINASE TRCS"/>
    <property type="match status" value="1"/>
</dbReference>
<name>A0ABV9CR33_9ACTN</name>
<dbReference type="InterPro" id="IPR004358">
    <property type="entry name" value="Sig_transdc_His_kin-like_C"/>
</dbReference>
<evidence type="ECO:0000256" key="1">
    <source>
        <dbReference type="ARBA" id="ARBA00000085"/>
    </source>
</evidence>
<evidence type="ECO:0000256" key="6">
    <source>
        <dbReference type="ARBA" id="ARBA00022692"/>
    </source>
</evidence>
<dbReference type="EMBL" id="JBHSFP010000029">
    <property type="protein sequence ID" value="MFC4535267.1"/>
    <property type="molecule type" value="Genomic_DNA"/>
</dbReference>
<evidence type="ECO:0000313" key="13">
    <source>
        <dbReference type="EMBL" id="MFC4535267.1"/>
    </source>
</evidence>
<keyword evidence="14" id="KW-1185">Reference proteome</keyword>
<dbReference type="InterPro" id="IPR005467">
    <property type="entry name" value="His_kinase_dom"/>
</dbReference>
<dbReference type="InterPro" id="IPR036097">
    <property type="entry name" value="HisK_dim/P_sf"/>
</dbReference>
<evidence type="ECO:0000256" key="7">
    <source>
        <dbReference type="ARBA" id="ARBA00022777"/>
    </source>
</evidence>
<protein>
    <recommendedName>
        <fullName evidence="3">histidine kinase</fullName>
        <ecNumber evidence="3">2.7.13.3</ecNumber>
    </recommendedName>
</protein>
<dbReference type="PRINTS" id="PR00344">
    <property type="entry name" value="BCTRLSENSOR"/>
</dbReference>
<comment type="caution">
    <text evidence="13">The sequence shown here is derived from an EMBL/GenBank/DDBJ whole genome shotgun (WGS) entry which is preliminary data.</text>
</comment>
<evidence type="ECO:0000256" key="3">
    <source>
        <dbReference type="ARBA" id="ARBA00012438"/>
    </source>
</evidence>
<dbReference type="Pfam" id="PF00512">
    <property type="entry name" value="HisKA"/>
    <property type="match status" value="1"/>
</dbReference>